<organism evidence="2 3">
    <name type="scientific">Parabacteroides johnsonii DSM 18315</name>
    <dbReference type="NCBI Taxonomy" id="537006"/>
    <lineage>
        <taxon>Bacteria</taxon>
        <taxon>Pseudomonadati</taxon>
        <taxon>Bacteroidota</taxon>
        <taxon>Bacteroidia</taxon>
        <taxon>Bacteroidales</taxon>
        <taxon>Tannerellaceae</taxon>
        <taxon>Parabacteroides</taxon>
    </lineage>
</organism>
<dbReference type="Proteomes" id="UP000005510">
    <property type="component" value="Unassembled WGS sequence"/>
</dbReference>
<dbReference type="HOGENOM" id="CLU_849522_0_0_10"/>
<evidence type="ECO:0000256" key="1">
    <source>
        <dbReference type="SAM" id="Phobius"/>
    </source>
</evidence>
<accession>B7B9D1</accession>
<name>B7B9D1_9BACT</name>
<evidence type="ECO:0000313" key="3">
    <source>
        <dbReference type="Proteomes" id="UP000005510"/>
    </source>
</evidence>
<keyword evidence="1" id="KW-0472">Membrane</keyword>
<keyword evidence="1" id="KW-1133">Transmembrane helix</keyword>
<comment type="caution">
    <text evidence="2">The sequence shown here is derived from an EMBL/GenBank/DDBJ whole genome shotgun (WGS) entry which is preliminary data.</text>
</comment>
<dbReference type="AlphaFoldDB" id="B7B9D1"/>
<feature type="transmembrane region" description="Helical" evidence="1">
    <location>
        <begin position="6"/>
        <end position="25"/>
    </location>
</feature>
<dbReference type="EMBL" id="ABYH01000168">
    <property type="protein sequence ID" value="EEC96968.1"/>
    <property type="molecule type" value="Genomic_DNA"/>
</dbReference>
<evidence type="ECO:0000313" key="2">
    <source>
        <dbReference type="EMBL" id="EEC96968.1"/>
    </source>
</evidence>
<reference evidence="2 3" key="1">
    <citation type="submission" date="2008-10" db="EMBL/GenBank/DDBJ databases">
        <title>Draft genome sequence of Parabacteroides johnsonii (DSM 18315).</title>
        <authorList>
            <person name="Sudarsanam P."/>
            <person name="Ley R."/>
            <person name="Guruge J."/>
            <person name="Turnbaugh P.J."/>
            <person name="Mahowald M."/>
            <person name="Liep D."/>
            <person name="Gordon J."/>
        </authorList>
    </citation>
    <scope>NUCLEOTIDE SEQUENCE [LARGE SCALE GENOMIC DNA]</scope>
    <source>
        <strain evidence="2 3">DSM 18315</strain>
    </source>
</reference>
<reference evidence="2 3" key="2">
    <citation type="submission" date="2008-10" db="EMBL/GenBank/DDBJ databases">
        <authorList>
            <person name="Fulton L."/>
            <person name="Clifton S."/>
            <person name="Fulton B."/>
            <person name="Xu J."/>
            <person name="Minx P."/>
            <person name="Pepin K.H."/>
            <person name="Johnson M."/>
            <person name="Bhonagiri V."/>
            <person name="Nash W.E."/>
            <person name="Mardis E.R."/>
            <person name="Wilson R.K."/>
        </authorList>
    </citation>
    <scope>NUCLEOTIDE SEQUENCE [LARGE SCALE GENOMIC DNA]</scope>
    <source>
        <strain evidence="2 3">DSM 18315</strain>
    </source>
</reference>
<dbReference type="PROSITE" id="PS51257">
    <property type="entry name" value="PROKAR_LIPOPROTEIN"/>
    <property type="match status" value="1"/>
</dbReference>
<sequence length="329" mass="38054">MYMNKSVVYLFVSIFFLFISCEYQLGENFMDFEKRQVDSVAMSVDFYGPFIHDVENGTFVVENSGDAVCQIDPLPGFEIEKQIIRLGEMVWESNGTQCDFRLDVDLIPNGSYELSCEIIARMNSGTVAGQVGIEHYVEKRSWPLKVNARTETELPLLYRVNEEGLIEISWEVDEAFRDGFDHYRIEFTTLKKGANYIYTTRRSDFDIHSYADKRYAGEKGTYKVYLYFKAEADRPRSLGSLDLEQAKPQVQVEYRTKNRVRLSWTYPYRSAVDVVYGGEVVAEKVTDGMTEFSLAGQEAGMVELRFSPVDNWGYENANYTFNLENYPKR</sequence>
<proteinExistence type="predicted"/>
<protein>
    <submittedName>
        <fullName evidence="2">Uncharacterized protein</fullName>
    </submittedName>
</protein>
<dbReference type="STRING" id="537006.PRABACTJOHN_01634"/>
<keyword evidence="1" id="KW-0812">Transmembrane</keyword>
<gene>
    <name evidence="2" type="ORF">PRABACTJOHN_01634</name>
</gene>